<sequence>MRNSSAFKIAVIVTFVCILTLPIGAMLGYFLVGNFSDKDTAHTQEDTVNSLPTVENNEELLAENTEEDPFTYTLSDLKLKNLHLINNASFENGTLELELVKVNPVYCSELWTECRDENRYGFDELYGTETTYTVAADSVFLYPDAYETCELSNPLNDDSIFVHTSYSLEDFYSMFIACRNPEGGAARYLVDATIEDGTIIQLREVDIDRKNNN</sequence>
<dbReference type="AlphaFoldDB" id="A0A955L7K3"/>
<keyword evidence="1" id="KW-0472">Membrane</keyword>
<keyword evidence="1" id="KW-0812">Transmembrane</keyword>
<comment type="caution">
    <text evidence="2">The sequence shown here is derived from an EMBL/GenBank/DDBJ whole genome shotgun (WGS) entry which is preliminary data.</text>
</comment>
<evidence type="ECO:0000313" key="3">
    <source>
        <dbReference type="Proteomes" id="UP000754563"/>
    </source>
</evidence>
<feature type="transmembrane region" description="Helical" evidence="1">
    <location>
        <begin position="6"/>
        <end position="32"/>
    </location>
</feature>
<protein>
    <submittedName>
        <fullName evidence="2">Uncharacterized protein</fullName>
    </submittedName>
</protein>
<reference evidence="2" key="2">
    <citation type="journal article" date="2021" name="Microbiome">
        <title>Successional dynamics and alternative stable states in a saline activated sludge microbial community over 9 years.</title>
        <authorList>
            <person name="Wang Y."/>
            <person name="Ye J."/>
            <person name="Ju F."/>
            <person name="Liu L."/>
            <person name="Boyd J.A."/>
            <person name="Deng Y."/>
            <person name="Parks D.H."/>
            <person name="Jiang X."/>
            <person name="Yin X."/>
            <person name="Woodcroft B.J."/>
            <person name="Tyson G.W."/>
            <person name="Hugenholtz P."/>
            <person name="Polz M.F."/>
            <person name="Zhang T."/>
        </authorList>
    </citation>
    <scope>NUCLEOTIDE SEQUENCE</scope>
    <source>
        <strain evidence="2">HKST-UBA11</strain>
    </source>
</reference>
<reference evidence="2" key="1">
    <citation type="submission" date="2020-04" db="EMBL/GenBank/DDBJ databases">
        <authorList>
            <person name="Zhang T."/>
        </authorList>
    </citation>
    <scope>NUCLEOTIDE SEQUENCE</scope>
    <source>
        <strain evidence="2">HKST-UBA11</strain>
    </source>
</reference>
<name>A0A955L7K3_9BACT</name>
<evidence type="ECO:0000313" key="2">
    <source>
        <dbReference type="EMBL" id="MCA9385445.1"/>
    </source>
</evidence>
<dbReference type="Proteomes" id="UP000754563">
    <property type="component" value="Unassembled WGS sequence"/>
</dbReference>
<accession>A0A955L7K3</accession>
<keyword evidence="1" id="KW-1133">Transmembrane helix</keyword>
<proteinExistence type="predicted"/>
<evidence type="ECO:0000256" key="1">
    <source>
        <dbReference type="SAM" id="Phobius"/>
    </source>
</evidence>
<dbReference type="EMBL" id="JAGQLH010000020">
    <property type="protein sequence ID" value="MCA9385445.1"/>
    <property type="molecule type" value="Genomic_DNA"/>
</dbReference>
<gene>
    <name evidence="2" type="ORF">KC717_02230</name>
</gene>
<organism evidence="2 3">
    <name type="scientific">Candidatus Dojkabacteria bacterium</name>
    <dbReference type="NCBI Taxonomy" id="2099670"/>
    <lineage>
        <taxon>Bacteria</taxon>
        <taxon>Candidatus Dojkabacteria</taxon>
    </lineage>
</organism>